<keyword evidence="5 7" id="KW-1133">Transmembrane helix</keyword>
<dbReference type="Pfam" id="PF00528">
    <property type="entry name" value="BPD_transp_1"/>
    <property type="match status" value="1"/>
</dbReference>
<feature type="transmembrane region" description="Helical" evidence="7">
    <location>
        <begin position="276"/>
        <end position="300"/>
    </location>
</feature>
<dbReference type="Proteomes" id="UP001501285">
    <property type="component" value="Unassembled WGS sequence"/>
</dbReference>
<evidence type="ECO:0000256" key="2">
    <source>
        <dbReference type="ARBA" id="ARBA00022448"/>
    </source>
</evidence>
<accession>A0ABN2UIV1</accession>
<feature type="transmembrane region" description="Helical" evidence="7">
    <location>
        <begin position="42"/>
        <end position="63"/>
    </location>
</feature>
<dbReference type="Gene3D" id="1.10.3720.10">
    <property type="entry name" value="MetI-like"/>
    <property type="match status" value="1"/>
</dbReference>
<dbReference type="PANTHER" id="PTHR43744">
    <property type="entry name" value="ABC TRANSPORTER PERMEASE PROTEIN MG189-RELATED-RELATED"/>
    <property type="match status" value="1"/>
</dbReference>
<feature type="region of interest" description="Disordered" evidence="8">
    <location>
        <begin position="1"/>
        <end position="35"/>
    </location>
</feature>
<evidence type="ECO:0000313" key="10">
    <source>
        <dbReference type="EMBL" id="GAA2038226.1"/>
    </source>
</evidence>
<dbReference type="InterPro" id="IPR000515">
    <property type="entry name" value="MetI-like"/>
</dbReference>
<dbReference type="SUPFAM" id="SSF161098">
    <property type="entry name" value="MetI-like"/>
    <property type="match status" value="1"/>
</dbReference>
<evidence type="ECO:0000256" key="3">
    <source>
        <dbReference type="ARBA" id="ARBA00022475"/>
    </source>
</evidence>
<dbReference type="PROSITE" id="PS50928">
    <property type="entry name" value="ABC_TM1"/>
    <property type="match status" value="1"/>
</dbReference>
<evidence type="ECO:0000256" key="6">
    <source>
        <dbReference type="ARBA" id="ARBA00023136"/>
    </source>
</evidence>
<comment type="subcellular location">
    <subcellularLocation>
        <location evidence="1 7">Cell membrane</location>
        <topology evidence="1 7">Multi-pass membrane protein</topology>
    </subcellularLocation>
</comment>
<keyword evidence="11" id="KW-1185">Reference proteome</keyword>
<dbReference type="CDD" id="cd06261">
    <property type="entry name" value="TM_PBP2"/>
    <property type="match status" value="1"/>
</dbReference>
<feature type="transmembrane region" description="Helical" evidence="7">
    <location>
        <begin position="136"/>
        <end position="160"/>
    </location>
</feature>
<comment type="similarity">
    <text evidence="7">Belongs to the binding-protein-dependent transport system permease family.</text>
</comment>
<protein>
    <submittedName>
        <fullName evidence="10">Carbohydrate ABC transporter permease</fullName>
    </submittedName>
</protein>
<evidence type="ECO:0000256" key="5">
    <source>
        <dbReference type="ARBA" id="ARBA00022989"/>
    </source>
</evidence>
<feature type="transmembrane region" description="Helical" evidence="7">
    <location>
        <begin position="212"/>
        <end position="231"/>
    </location>
</feature>
<dbReference type="PANTHER" id="PTHR43744:SF12">
    <property type="entry name" value="ABC TRANSPORTER PERMEASE PROTEIN MG189-RELATED"/>
    <property type="match status" value="1"/>
</dbReference>
<evidence type="ECO:0000259" key="9">
    <source>
        <dbReference type="PROSITE" id="PS50928"/>
    </source>
</evidence>
<keyword evidence="4 7" id="KW-0812">Transmembrane</keyword>
<keyword evidence="3" id="KW-1003">Cell membrane</keyword>
<feature type="transmembrane region" description="Helical" evidence="7">
    <location>
        <begin position="106"/>
        <end position="129"/>
    </location>
</feature>
<gene>
    <name evidence="10" type="ORF">GCM10009740_32990</name>
</gene>
<dbReference type="EMBL" id="BAAANB010000021">
    <property type="protein sequence ID" value="GAA2038226.1"/>
    <property type="molecule type" value="Genomic_DNA"/>
</dbReference>
<feature type="compositionally biased region" description="Pro residues" evidence="8">
    <location>
        <begin position="7"/>
        <end position="24"/>
    </location>
</feature>
<sequence>MSVDTRPLPPFTEPPDEPTAPPGPLSSTGPAKDRRRLGPGTVVRWLLLLVATLAFTYPLIWLVSASLKPKSQVFDNRLVPETFQWSNFIEVWDAGPVLRWLFNSGVVSLMAAVAVTFSSAFVAFGFAYFRFRLRGPLFGLVLATMMLPGAVTMIPVYLIWHQLGMIDTQVPLWANNLFGSAFYIFLMRQFFLGIPRELFEAARIDGCSHLGLFRRIALPLCRPALIIVFIFELQASWSDLLKPLIYLQTEEYFTMPRGLKQIVDGFALSGEYHWEIAMAATLVATLPMIVVFAFCQRYFLEGLATTARQG</sequence>
<dbReference type="RefSeq" id="WP_343993313.1">
    <property type="nucleotide sequence ID" value="NZ_BAAANB010000021.1"/>
</dbReference>
<evidence type="ECO:0000256" key="7">
    <source>
        <dbReference type="RuleBase" id="RU363032"/>
    </source>
</evidence>
<evidence type="ECO:0000256" key="1">
    <source>
        <dbReference type="ARBA" id="ARBA00004651"/>
    </source>
</evidence>
<evidence type="ECO:0000256" key="8">
    <source>
        <dbReference type="SAM" id="MobiDB-lite"/>
    </source>
</evidence>
<feature type="transmembrane region" description="Helical" evidence="7">
    <location>
        <begin position="172"/>
        <end position="191"/>
    </location>
</feature>
<reference evidence="10 11" key="1">
    <citation type="journal article" date="2019" name="Int. J. Syst. Evol. Microbiol.">
        <title>The Global Catalogue of Microorganisms (GCM) 10K type strain sequencing project: providing services to taxonomists for standard genome sequencing and annotation.</title>
        <authorList>
            <consortium name="The Broad Institute Genomics Platform"/>
            <consortium name="The Broad Institute Genome Sequencing Center for Infectious Disease"/>
            <person name="Wu L."/>
            <person name="Ma J."/>
        </authorList>
    </citation>
    <scope>NUCLEOTIDE SEQUENCE [LARGE SCALE GENOMIC DNA]</scope>
    <source>
        <strain evidence="10 11">JCM 14283</strain>
    </source>
</reference>
<proteinExistence type="inferred from homology"/>
<feature type="domain" description="ABC transmembrane type-1" evidence="9">
    <location>
        <begin position="101"/>
        <end position="295"/>
    </location>
</feature>
<evidence type="ECO:0000313" key="11">
    <source>
        <dbReference type="Proteomes" id="UP001501285"/>
    </source>
</evidence>
<keyword evidence="2 7" id="KW-0813">Transport</keyword>
<dbReference type="InterPro" id="IPR035906">
    <property type="entry name" value="MetI-like_sf"/>
</dbReference>
<evidence type="ECO:0000256" key="4">
    <source>
        <dbReference type="ARBA" id="ARBA00022692"/>
    </source>
</evidence>
<comment type="caution">
    <text evidence="10">The sequence shown here is derived from an EMBL/GenBank/DDBJ whole genome shotgun (WGS) entry which is preliminary data.</text>
</comment>
<keyword evidence="6 7" id="KW-0472">Membrane</keyword>
<name>A0ABN2UIV1_9MICO</name>
<organism evidence="10 11">
    <name type="scientific">Terrabacter terrae</name>
    <dbReference type="NCBI Taxonomy" id="318434"/>
    <lineage>
        <taxon>Bacteria</taxon>
        <taxon>Bacillati</taxon>
        <taxon>Actinomycetota</taxon>
        <taxon>Actinomycetes</taxon>
        <taxon>Micrococcales</taxon>
        <taxon>Intrasporangiaceae</taxon>
        <taxon>Terrabacter</taxon>
    </lineage>
</organism>